<comment type="caution">
    <text evidence="2">The sequence shown here is derived from an EMBL/GenBank/DDBJ whole genome shotgun (WGS) entry which is preliminary data.</text>
</comment>
<accession>A0A0R3DE49</accession>
<dbReference type="InterPro" id="IPR013320">
    <property type="entry name" value="ConA-like_dom_sf"/>
</dbReference>
<dbReference type="RefSeq" id="WP_057751271.1">
    <property type="nucleotide sequence ID" value="NZ_LJYG01000094.1"/>
</dbReference>
<dbReference type="Proteomes" id="UP000051936">
    <property type="component" value="Unassembled WGS sequence"/>
</dbReference>
<evidence type="ECO:0000313" key="3">
    <source>
        <dbReference type="Proteomes" id="UP000051936"/>
    </source>
</evidence>
<dbReference type="EMBL" id="LJYG01000094">
    <property type="protein sequence ID" value="KRQ08313.1"/>
    <property type="molecule type" value="Genomic_DNA"/>
</dbReference>
<gene>
    <name evidence="2" type="ORF">AOQ71_22770</name>
</gene>
<dbReference type="SUPFAM" id="SSF49899">
    <property type="entry name" value="Concanavalin A-like lectins/glucanases"/>
    <property type="match status" value="1"/>
</dbReference>
<name>A0A0R3DE49_9BRAD</name>
<dbReference type="InterPro" id="IPR046540">
    <property type="entry name" value="DMFA2_C"/>
</dbReference>
<dbReference type="STRING" id="989370.AOQ71_22770"/>
<reference evidence="2 3" key="1">
    <citation type="submission" date="2015-09" db="EMBL/GenBank/DDBJ databases">
        <title>Draft Genome Sequence of Bradyrhizobium manausense Strain BR 3351T, a Novel Symbiotic Nitrogen-Fixing Alphaproteobacterium Isolated from Brazilian Amazon Rain Forest.</title>
        <authorList>
            <person name="De Araujo J.L."/>
            <person name="Zilli J.E."/>
        </authorList>
    </citation>
    <scope>NUCLEOTIDE SEQUENCE [LARGE SCALE GENOMIC DNA]</scope>
    <source>
        <strain evidence="2 3">BR3351</strain>
    </source>
</reference>
<evidence type="ECO:0000259" key="1">
    <source>
        <dbReference type="Pfam" id="PF20254"/>
    </source>
</evidence>
<organism evidence="2 3">
    <name type="scientific">Bradyrhizobium manausense</name>
    <dbReference type="NCBI Taxonomy" id="989370"/>
    <lineage>
        <taxon>Bacteria</taxon>
        <taxon>Pseudomonadati</taxon>
        <taxon>Pseudomonadota</taxon>
        <taxon>Alphaproteobacteria</taxon>
        <taxon>Hyphomicrobiales</taxon>
        <taxon>Nitrobacteraceae</taxon>
        <taxon>Bradyrhizobium</taxon>
    </lineage>
</organism>
<sequence>MIYRTNEYLGYPDRISVPAGEAVSFQLSSKQPSVKVEVLRLRCGDVDANGPGFKYEVMTSPIDGEHACLDQPIRPGSNAVVDHDGALVPTGGHWCFGAYVYPTRIVDNAKAVMGNWCERSARGYALELDEEGHPVLVLGQANGTPARFALDVKLRPRVWAFVSCALDLAQGSASVSLIVPADGVRPAAACSKSFALPQVAAFDSGLPFLIAAHHLNGDRQYTSHFDGKIEAPRVFSCPLEAEALRVFDGRQRTGASDVGLVAFWDFSNGISSTSIRDLSPNGLHGNLRQLPRRGVTGFHWSGSVHDWRMSPQEYAAIHFHGDDIYDCEWQTTCTLDVPAHWRSGVYALRLTRGGDDPDRDCESYVTFFVTPGKTSRRADLVVVASVATYLAYANSALRLYQVHFETLMEHVLWLPQDDVFMQENPEIGQSTYDCHVDGSGRAYSSWLRPILNMRPRGYWFNLINDTHILDWLEEKGIAYDLITDVELDRQGARALAPYRVMMTPTHPEYYSLNMMNAIMAYQNAGGRHISMGGNAFYWRCGFHPAAPAALEVRRGMAGTRTWESEPGEVHLAGTGEPGSLWRHSGFAPQKLVGVGFSAMINDTCGYYLRTAESEDTRVAFIFEGTGRHDKFGDFGFRYNGAVGSEIDRYDLELGTPPHALRIATSEGLGAGALPTPEEFRTVVDGLDGTQNALVRADMVFFETAHGGAVFATGSITYGMSLGHNNYDNNISTITLNVVNRFLDPRPFIMPARA</sequence>
<dbReference type="AlphaFoldDB" id="A0A0R3DE49"/>
<proteinExistence type="predicted"/>
<feature type="domain" description="N,N-dimethylformamidase beta subunit-like C-terminal" evidence="1">
    <location>
        <begin position="293"/>
        <end position="728"/>
    </location>
</feature>
<keyword evidence="3" id="KW-1185">Reference proteome</keyword>
<dbReference type="OrthoDB" id="505641at2"/>
<protein>
    <submittedName>
        <fullName evidence="2">N,N-dimethylformamidase</fullName>
    </submittedName>
</protein>
<dbReference type="Pfam" id="PF20254">
    <property type="entry name" value="DMFA2_C"/>
    <property type="match status" value="1"/>
</dbReference>
<dbReference type="Gene3D" id="2.60.120.200">
    <property type="match status" value="1"/>
</dbReference>
<evidence type="ECO:0000313" key="2">
    <source>
        <dbReference type="EMBL" id="KRQ08313.1"/>
    </source>
</evidence>